<dbReference type="OrthoDB" id="10663897at2759"/>
<dbReference type="Proteomes" id="UP000316270">
    <property type="component" value="Chromosome 14"/>
</dbReference>
<name>A0A517LJH2_9PEZI</name>
<keyword evidence="4" id="KW-1185">Reference proteome</keyword>
<evidence type="ECO:0000256" key="2">
    <source>
        <dbReference type="SAM" id="MobiDB-lite"/>
    </source>
</evidence>
<dbReference type="EMBL" id="CP042198">
    <property type="protein sequence ID" value="QDS75790.1"/>
    <property type="molecule type" value="Genomic_DNA"/>
</dbReference>
<protein>
    <submittedName>
        <fullName evidence="3">Uncharacterized protein</fullName>
    </submittedName>
</protein>
<feature type="region of interest" description="Disordered" evidence="2">
    <location>
        <begin position="260"/>
        <end position="307"/>
    </location>
</feature>
<gene>
    <name evidence="3" type="ORF">FKW77_000062</name>
</gene>
<dbReference type="AlphaFoldDB" id="A0A517LJH2"/>
<accession>A0A517LJH2</accession>
<reference evidence="3 4" key="1">
    <citation type="submission" date="2019-07" db="EMBL/GenBank/DDBJ databases">
        <title>Finished genome of Venturia effusa.</title>
        <authorList>
            <person name="Young C.A."/>
            <person name="Cox M.P."/>
            <person name="Ganley A.R.D."/>
            <person name="David W.J."/>
        </authorList>
    </citation>
    <scope>NUCLEOTIDE SEQUENCE [LARGE SCALE GENOMIC DNA]</scope>
    <source>
        <strain evidence="4">albino</strain>
    </source>
</reference>
<sequence length="369" mass="42316">MLPFFNRPPPPGGNTIASGFVGQCSRALTDIMPIGNMIHKVYKQIAGDSPEKKEEAELRRLNIQLLREMEGKRIQQRMLSQLQMNRLQERLAKENINEEAEVRRLELATLQEKNKHILHQLRAKCEKAQLRRLNIKRRKKQSDLIKLEEDLCKLKIQRLETRSGDEMVFQTLNVEHSKQSSRLNEEEEVSRPRRLRIDKSKTQEEQVAFRELRTKLIERQLRECDDAASARQQAAEAVDRYRERKFRYLERQMEQGKRKRGLDDIWEGNNGSVETPSGKKRRPDERGFLRVPGTGISNGGAPINSHSGDGTMLGSCGVRVGETGVGDTTMSGTAESEAERRWQDVGNEVTGEWPTPRSRSQLPTPPDSQ</sequence>
<evidence type="ECO:0000256" key="1">
    <source>
        <dbReference type="SAM" id="Coils"/>
    </source>
</evidence>
<organism evidence="3 4">
    <name type="scientific">Venturia effusa</name>
    <dbReference type="NCBI Taxonomy" id="50376"/>
    <lineage>
        <taxon>Eukaryota</taxon>
        <taxon>Fungi</taxon>
        <taxon>Dikarya</taxon>
        <taxon>Ascomycota</taxon>
        <taxon>Pezizomycotina</taxon>
        <taxon>Dothideomycetes</taxon>
        <taxon>Pleosporomycetidae</taxon>
        <taxon>Venturiales</taxon>
        <taxon>Venturiaceae</taxon>
        <taxon>Venturia</taxon>
    </lineage>
</organism>
<proteinExistence type="predicted"/>
<feature type="region of interest" description="Disordered" evidence="2">
    <location>
        <begin position="322"/>
        <end position="369"/>
    </location>
</feature>
<evidence type="ECO:0000313" key="3">
    <source>
        <dbReference type="EMBL" id="QDS75790.1"/>
    </source>
</evidence>
<evidence type="ECO:0000313" key="4">
    <source>
        <dbReference type="Proteomes" id="UP000316270"/>
    </source>
</evidence>
<feature type="coiled-coil region" evidence="1">
    <location>
        <begin position="88"/>
        <end position="150"/>
    </location>
</feature>
<keyword evidence="1" id="KW-0175">Coiled coil</keyword>